<dbReference type="PANTHER" id="PTHR46417:SF1">
    <property type="entry name" value="TRNA (GUANINE-N(1)-)-METHYLTRANSFERASE"/>
    <property type="match status" value="1"/>
</dbReference>
<name>A0A537M9T7_9BACT</name>
<evidence type="ECO:0000256" key="11">
    <source>
        <dbReference type="ARBA" id="ARBA00022694"/>
    </source>
</evidence>
<proteinExistence type="inferred from homology"/>
<keyword evidence="10" id="KW-0949">S-adenosyl-L-methionine</keyword>
<feature type="non-terminal residue" evidence="16">
    <location>
        <position position="1"/>
    </location>
</feature>
<organism evidence="16 17">
    <name type="scientific">Candidatus Segetimicrobium genomatis</name>
    <dbReference type="NCBI Taxonomy" id="2569760"/>
    <lineage>
        <taxon>Bacteria</taxon>
        <taxon>Bacillati</taxon>
        <taxon>Candidatus Sysuimicrobiota</taxon>
        <taxon>Candidatus Sysuimicrobiia</taxon>
        <taxon>Candidatus Sysuimicrobiales</taxon>
        <taxon>Candidatus Segetimicrobiaceae</taxon>
        <taxon>Candidatus Segetimicrobium</taxon>
    </lineage>
</organism>
<dbReference type="InterPro" id="IPR002649">
    <property type="entry name" value="tRNA_m1G_MeTrfase_TrmD"/>
</dbReference>
<comment type="caution">
    <text evidence="16">The sequence shown here is derived from an EMBL/GenBank/DDBJ whole genome shotgun (WGS) entry which is preliminary data.</text>
</comment>
<keyword evidence="7" id="KW-0963">Cytoplasm</keyword>
<comment type="similarity">
    <text evidence="3">Belongs to the RNA methyltransferase TrmD family.</text>
</comment>
<evidence type="ECO:0000256" key="2">
    <source>
        <dbReference type="ARBA" id="ARBA00004496"/>
    </source>
</evidence>
<dbReference type="EC" id="2.1.1.228" evidence="5"/>
<dbReference type="GO" id="GO:0052906">
    <property type="term" value="F:tRNA (guanine(37)-N1)-methyltransferase activity"/>
    <property type="evidence" value="ECO:0007669"/>
    <property type="project" value="UniProtKB-EC"/>
</dbReference>
<evidence type="ECO:0000256" key="9">
    <source>
        <dbReference type="ARBA" id="ARBA00022679"/>
    </source>
</evidence>
<dbReference type="GO" id="GO:0002939">
    <property type="term" value="P:tRNA N1-guanine methylation"/>
    <property type="evidence" value="ECO:0007669"/>
    <property type="project" value="TreeGrafter"/>
</dbReference>
<sequence length="68" mass="7899">HPSYTRPAVFRGRAVPEVLLSGHHEAIRRWRAREALRRTLLRRPDLIDEAALDAEARAFLTELRNRDG</sequence>
<keyword evidence="8 16" id="KW-0489">Methyltransferase</keyword>
<dbReference type="Gene3D" id="1.10.1270.20">
    <property type="entry name" value="tRNA(m1g37)methyltransferase, domain 2"/>
    <property type="match status" value="1"/>
</dbReference>
<dbReference type="InterPro" id="IPR016009">
    <property type="entry name" value="tRNA_MeTrfase_TRMD/TRM10"/>
</dbReference>
<reference evidence="16 17" key="1">
    <citation type="journal article" date="2019" name="Nat. Microbiol.">
        <title>Mediterranean grassland soil C-N compound turnover is dependent on rainfall and depth, and is mediated by genomically divergent microorganisms.</title>
        <authorList>
            <person name="Diamond S."/>
            <person name="Andeer P.F."/>
            <person name="Li Z."/>
            <person name="Crits-Christoph A."/>
            <person name="Burstein D."/>
            <person name="Anantharaman K."/>
            <person name="Lane K.R."/>
            <person name="Thomas B.C."/>
            <person name="Pan C."/>
            <person name="Northen T.R."/>
            <person name="Banfield J.F."/>
        </authorList>
    </citation>
    <scope>NUCLEOTIDE SEQUENCE [LARGE SCALE GENOMIC DNA]</scope>
    <source>
        <strain evidence="16">NP_5</strain>
    </source>
</reference>
<evidence type="ECO:0000256" key="12">
    <source>
        <dbReference type="ARBA" id="ARBA00029736"/>
    </source>
</evidence>
<accession>A0A537M9T7</accession>
<comment type="subcellular location">
    <subcellularLocation>
        <location evidence="2">Cytoplasm</location>
    </subcellularLocation>
</comment>
<dbReference type="Pfam" id="PF01746">
    <property type="entry name" value="tRNA_m1G_MT"/>
    <property type="match status" value="1"/>
</dbReference>
<dbReference type="AlphaFoldDB" id="A0A537M9T7"/>
<evidence type="ECO:0000256" key="8">
    <source>
        <dbReference type="ARBA" id="ARBA00022603"/>
    </source>
</evidence>
<dbReference type="InterPro" id="IPR023148">
    <property type="entry name" value="tRNA_m1G_MeTrfase_C_sf"/>
</dbReference>
<dbReference type="EMBL" id="VBAM01000001">
    <property type="protein sequence ID" value="TMJ17019.1"/>
    <property type="molecule type" value="Genomic_DNA"/>
</dbReference>
<evidence type="ECO:0000256" key="10">
    <source>
        <dbReference type="ARBA" id="ARBA00022691"/>
    </source>
</evidence>
<evidence type="ECO:0000256" key="4">
    <source>
        <dbReference type="ARBA" id="ARBA00011738"/>
    </source>
</evidence>
<keyword evidence="11" id="KW-0819">tRNA processing</keyword>
<evidence type="ECO:0000256" key="3">
    <source>
        <dbReference type="ARBA" id="ARBA00007630"/>
    </source>
</evidence>
<dbReference type="Proteomes" id="UP000320393">
    <property type="component" value="Unassembled WGS sequence"/>
</dbReference>
<feature type="domain" description="tRNA methyltransferase TRMD/TRM10-type" evidence="15">
    <location>
        <begin position="1"/>
        <end position="48"/>
    </location>
</feature>
<dbReference type="SUPFAM" id="SSF75217">
    <property type="entry name" value="alpha/beta knot"/>
    <property type="match status" value="1"/>
</dbReference>
<comment type="function">
    <text evidence="1">Specifically methylates guanosine-37 in various tRNAs.</text>
</comment>
<gene>
    <name evidence="16" type="ORF">E6H02_00005</name>
</gene>
<comment type="subunit">
    <text evidence="4">Homodimer.</text>
</comment>
<evidence type="ECO:0000256" key="5">
    <source>
        <dbReference type="ARBA" id="ARBA00012807"/>
    </source>
</evidence>
<dbReference type="PANTHER" id="PTHR46417">
    <property type="entry name" value="TRNA (GUANINE-N(1)-)-METHYLTRANSFERASE"/>
    <property type="match status" value="1"/>
</dbReference>
<protein>
    <recommendedName>
        <fullName evidence="6">tRNA (guanine-N(1)-)-methyltransferase</fullName>
        <ecNumber evidence="5">2.1.1.228</ecNumber>
    </recommendedName>
    <alternativeName>
        <fullName evidence="12">M1G-methyltransferase</fullName>
    </alternativeName>
    <alternativeName>
        <fullName evidence="13">tRNA [GM37] methyltransferase</fullName>
    </alternativeName>
</protein>
<comment type="catalytic activity">
    <reaction evidence="14">
        <text>guanosine(37) in tRNA + S-adenosyl-L-methionine = N(1)-methylguanosine(37) in tRNA + S-adenosyl-L-homocysteine + H(+)</text>
        <dbReference type="Rhea" id="RHEA:36899"/>
        <dbReference type="Rhea" id="RHEA-COMP:10145"/>
        <dbReference type="Rhea" id="RHEA-COMP:10147"/>
        <dbReference type="ChEBI" id="CHEBI:15378"/>
        <dbReference type="ChEBI" id="CHEBI:57856"/>
        <dbReference type="ChEBI" id="CHEBI:59789"/>
        <dbReference type="ChEBI" id="CHEBI:73542"/>
        <dbReference type="ChEBI" id="CHEBI:74269"/>
        <dbReference type="EC" id="2.1.1.228"/>
    </reaction>
</comment>
<evidence type="ECO:0000313" key="17">
    <source>
        <dbReference type="Proteomes" id="UP000320393"/>
    </source>
</evidence>
<evidence type="ECO:0000313" key="16">
    <source>
        <dbReference type="EMBL" id="TMJ17019.1"/>
    </source>
</evidence>
<evidence type="ECO:0000256" key="7">
    <source>
        <dbReference type="ARBA" id="ARBA00022490"/>
    </source>
</evidence>
<keyword evidence="9 16" id="KW-0808">Transferase</keyword>
<evidence type="ECO:0000256" key="14">
    <source>
        <dbReference type="ARBA" id="ARBA00047783"/>
    </source>
</evidence>
<dbReference type="GO" id="GO:0005829">
    <property type="term" value="C:cytosol"/>
    <property type="evidence" value="ECO:0007669"/>
    <property type="project" value="TreeGrafter"/>
</dbReference>
<evidence type="ECO:0000256" key="13">
    <source>
        <dbReference type="ARBA" id="ARBA00033392"/>
    </source>
</evidence>
<evidence type="ECO:0000259" key="15">
    <source>
        <dbReference type="Pfam" id="PF01746"/>
    </source>
</evidence>
<evidence type="ECO:0000256" key="1">
    <source>
        <dbReference type="ARBA" id="ARBA00002634"/>
    </source>
</evidence>
<dbReference type="InterPro" id="IPR029028">
    <property type="entry name" value="Alpha/beta_knot_MTases"/>
</dbReference>
<evidence type="ECO:0000256" key="6">
    <source>
        <dbReference type="ARBA" id="ARBA00014679"/>
    </source>
</evidence>